<dbReference type="RefSeq" id="WP_200463210.1">
    <property type="nucleotide sequence ID" value="NZ_JAENRR010000002.1"/>
</dbReference>
<protein>
    <submittedName>
        <fullName evidence="1">HTH domain-containing protein</fullName>
    </submittedName>
</protein>
<proteinExistence type="predicted"/>
<name>A0ABS1HE80_9BACT</name>
<sequence>MAKLTKTIELMERIDKLIKRQATGPPPELAQRLEISKASLYRVIDVMREFGAPIEYCLYEQSYVYTEDVGFYCGFYSMPLQEDIMKVTNGGFNNLNCLTFFTI</sequence>
<gene>
    <name evidence="1" type="ORF">JIV24_01415</name>
</gene>
<evidence type="ECO:0000313" key="1">
    <source>
        <dbReference type="EMBL" id="MBK3515978.1"/>
    </source>
</evidence>
<comment type="caution">
    <text evidence="1">The sequence shown here is derived from an EMBL/GenBank/DDBJ whole genome shotgun (WGS) entry which is preliminary data.</text>
</comment>
<organism evidence="1 2">
    <name type="scientific">Carboxylicivirga marina</name>
    <dbReference type="NCBI Taxonomy" id="2800988"/>
    <lineage>
        <taxon>Bacteria</taxon>
        <taxon>Pseudomonadati</taxon>
        <taxon>Bacteroidota</taxon>
        <taxon>Bacteroidia</taxon>
        <taxon>Marinilabiliales</taxon>
        <taxon>Marinilabiliaceae</taxon>
        <taxon>Carboxylicivirga</taxon>
    </lineage>
</organism>
<dbReference type="Proteomes" id="UP000605676">
    <property type="component" value="Unassembled WGS sequence"/>
</dbReference>
<accession>A0ABS1HE80</accession>
<reference evidence="1 2" key="1">
    <citation type="submission" date="2021-01" db="EMBL/GenBank/DDBJ databases">
        <title>Carboxyliciviraga sp.nov., isolated from coastal sediments.</title>
        <authorList>
            <person name="Lu D."/>
            <person name="Zhang T."/>
        </authorList>
    </citation>
    <scope>NUCLEOTIDE SEQUENCE [LARGE SCALE GENOMIC DNA]</scope>
    <source>
        <strain evidence="1 2">N1Y132</strain>
    </source>
</reference>
<keyword evidence="2" id="KW-1185">Reference proteome</keyword>
<evidence type="ECO:0000313" key="2">
    <source>
        <dbReference type="Proteomes" id="UP000605676"/>
    </source>
</evidence>
<dbReference type="EMBL" id="JAENRR010000002">
    <property type="protein sequence ID" value="MBK3515978.1"/>
    <property type="molecule type" value="Genomic_DNA"/>
</dbReference>